<dbReference type="InterPro" id="IPR036603">
    <property type="entry name" value="RBP11-like"/>
</dbReference>
<dbReference type="Proteomes" id="UP001061958">
    <property type="component" value="Unassembled WGS sequence"/>
</dbReference>
<accession>A0A9C7UTU1</accession>
<dbReference type="InterPro" id="IPR050518">
    <property type="entry name" value="Rpo3/RPB3_RNA_Pol_subunit"/>
</dbReference>
<evidence type="ECO:0000259" key="4">
    <source>
        <dbReference type="SMART" id="SM00662"/>
    </source>
</evidence>
<evidence type="ECO:0000256" key="3">
    <source>
        <dbReference type="ARBA" id="ARBA00025804"/>
    </source>
</evidence>
<dbReference type="Gene3D" id="3.30.1360.10">
    <property type="entry name" value="RNA polymerase, RBP11-like subunit"/>
    <property type="match status" value="1"/>
</dbReference>
<keyword evidence="2" id="KW-0804">Transcription</keyword>
<gene>
    <name evidence="5" type="ORF">GpartN1_g7087.t1</name>
</gene>
<dbReference type="Pfam" id="PF01000">
    <property type="entry name" value="RNA_pol_A_bac"/>
    <property type="match status" value="1"/>
</dbReference>
<dbReference type="Gene3D" id="2.170.120.12">
    <property type="entry name" value="DNA-directed RNA polymerase, insert domain"/>
    <property type="match status" value="1"/>
</dbReference>
<sequence length="326" mass="36147">MPNARTPSIHINRQTFNEMDFIIKDTDTSVANAIRRVAIAEVPTMAIDLIHMQVNTSSLHDEVLAHRLGLVPLTSHRVDEFEYTRDCPYCSDHCSHCSVTFDLDVQCTEEALTVTSQDLVNTSALESQLAASVQPVHFSGEYNSTPSEENGLASNGIVLAKLAKGQRIRLTAIAKKGVGKEHAKWSPVCTISYKTDPTVQFDLNILNTLLSDEAKRALVKSSDECLAIDPKSNQLVYETAFTLGRISLPLDCVKKMTLLVLEGLGDPTQVLEYNNDPHQFYFSLETTGALSSEDVLRHTFRVIQTKLNQLSAHLQSTVQENLNTLF</sequence>
<dbReference type="InterPro" id="IPR011262">
    <property type="entry name" value="DNA-dir_RNA_pol_insert"/>
</dbReference>
<reference evidence="5" key="2">
    <citation type="submission" date="2022-01" db="EMBL/GenBank/DDBJ databases">
        <authorList>
            <person name="Hirooka S."/>
            <person name="Miyagishima S.Y."/>
        </authorList>
    </citation>
    <scope>NUCLEOTIDE SEQUENCE</scope>
    <source>
        <strain evidence="5">NBRC 102759</strain>
    </source>
</reference>
<comment type="similarity">
    <text evidence="3">Belongs to the archaeal Rpo3/eukaryotic RPB3 RNA polymerase subunit family.</text>
</comment>
<dbReference type="PANTHER" id="PTHR11800:SF2">
    <property type="entry name" value="DNA-DIRECTED RNA POLYMERASE II SUBUNIT RPB3"/>
    <property type="match status" value="1"/>
</dbReference>
<dbReference type="InterPro" id="IPR036643">
    <property type="entry name" value="RNApol_insert_sf"/>
</dbReference>
<feature type="domain" description="DNA-directed RNA polymerase RpoA/D/Rpb3-type" evidence="4">
    <location>
        <begin position="18"/>
        <end position="313"/>
    </location>
</feature>
<proteinExistence type="inferred from homology"/>
<reference evidence="5" key="1">
    <citation type="journal article" date="2022" name="Proc. Natl. Acad. Sci. U.S.A.">
        <title>Life cycle and functional genomics of the unicellular red alga Galdieria for elucidating algal and plant evolution and industrial use.</title>
        <authorList>
            <person name="Hirooka S."/>
            <person name="Itabashi T."/>
            <person name="Ichinose T.M."/>
            <person name="Onuma R."/>
            <person name="Fujiwara T."/>
            <person name="Yamashita S."/>
            <person name="Jong L.W."/>
            <person name="Tomita R."/>
            <person name="Iwane A.H."/>
            <person name="Miyagishima S.Y."/>
        </authorList>
    </citation>
    <scope>NUCLEOTIDE SEQUENCE</scope>
    <source>
        <strain evidence="5">NBRC 102759</strain>
    </source>
</reference>
<keyword evidence="6" id="KW-1185">Reference proteome</keyword>
<evidence type="ECO:0000313" key="5">
    <source>
        <dbReference type="EMBL" id="GJQ15296.1"/>
    </source>
</evidence>
<dbReference type="InterPro" id="IPR022842">
    <property type="entry name" value="RNAP_Rpo3/Rpb3/RPAC1"/>
</dbReference>
<evidence type="ECO:0000256" key="2">
    <source>
        <dbReference type="ARBA" id="ARBA00023163"/>
    </source>
</evidence>
<dbReference type="Pfam" id="PF01193">
    <property type="entry name" value="RNA_pol_L"/>
    <property type="match status" value="1"/>
</dbReference>
<protein>
    <recommendedName>
        <fullName evidence="4">DNA-directed RNA polymerase RpoA/D/Rpb3-type domain-containing protein</fullName>
    </recommendedName>
</protein>
<comment type="caution">
    <text evidence="5">The sequence shown here is derived from an EMBL/GenBank/DDBJ whole genome shotgun (WGS) entry which is preliminary data.</text>
</comment>
<dbReference type="SMART" id="SM00662">
    <property type="entry name" value="RPOLD"/>
    <property type="match status" value="1"/>
</dbReference>
<dbReference type="HAMAP" id="MF_00320">
    <property type="entry name" value="RNApol_arch_Rpo3"/>
    <property type="match status" value="1"/>
</dbReference>
<evidence type="ECO:0000313" key="6">
    <source>
        <dbReference type="Proteomes" id="UP001061958"/>
    </source>
</evidence>
<dbReference type="OrthoDB" id="270173at2759"/>
<dbReference type="NCBIfam" id="NF001988">
    <property type="entry name" value="PRK00783.1"/>
    <property type="match status" value="1"/>
</dbReference>
<evidence type="ECO:0000256" key="1">
    <source>
        <dbReference type="ARBA" id="ARBA00022478"/>
    </source>
</evidence>
<keyword evidence="1" id="KW-0240">DNA-directed RNA polymerase</keyword>
<dbReference type="PANTHER" id="PTHR11800">
    <property type="entry name" value="DNA-DIRECTED RNA POLYMERASE"/>
    <property type="match status" value="1"/>
</dbReference>
<organism evidence="5 6">
    <name type="scientific">Galdieria partita</name>
    <dbReference type="NCBI Taxonomy" id="83374"/>
    <lineage>
        <taxon>Eukaryota</taxon>
        <taxon>Rhodophyta</taxon>
        <taxon>Bangiophyceae</taxon>
        <taxon>Galdieriales</taxon>
        <taxon>Galdieriaceae</taxon>
        <taxon>Galdieria</taxon>
    </lineage>
</organism>
<dbReference type="AlphaFoldDB" id="A0A9C7UTU1"/>
<dbReference type="SUPFAM" id="SSF55257">
    <property type="entry name" value="RBP11-like subunits of RNA polymerase"/>
    <property type="match status" value="1"/>
</dbReference>
<dbReference type="GO" id="GO:0006366">
    <property type="term" value="P:transcription by RNA polymerase II"/>
    <property type="evidence" value="ECO:0007669"/>
    <property type="project" value="TreeGrafter"/>
</dbReference>
<dbReference type="InterPro" id="IPR011263">
    <property type="entry name" value="DNA-dir_RNA_pol_RpoA/D/Rpb3"/>
</dbReference>
<dbReference type="GO" id="GO:0046983">
    <property type="term" value="F:protein dimerization activity"/>
    <property type="evidence" value="ECO:0007669"/>
    <property type="project" value="InterPro"/>
</dbReference>
<dbReference type="EMBL" id="BQMJ01000067">
    <property type="protein sequence ID" value="GJQ15296.1"/>
    <property type="molecule type" value="Genomic_DNA"/>
</dbReference>
<dbReference type="GO" id="GO:0005665">
    <property type="term" value="C:RNA polymerase II, core complex"/>
    <property type="evidence" value="ECO:0007669"/>
    <property type="project" value="TreeGrafter"/>
</dbReference>
<dbReference type="GO" id="GO:0003899">
    <property type="term" value="F:DNA-directed RNA polymerase activity"/>
    <property type="evidence" value="ECO:0007669"/>
    <property type="project" value="InterPro"/>
</dbReference>
<dbReference type="SUPFAM" id="SSF56553">
    <property type="entry name" value="Insert subdomain of RNA polymerase alpha subunit"/>
    <property type="match status" value="1"/>
</dbReference>
<name>A0A9C7UTU1_9RHOD</name>